<dbReference type="InterPro" id="IPR005754">
    <property type="entry name" value="Sortase"/>
</dbReference>
<evidence type="ECO:0000313" key="5">
    <source>
        <dbReference type="EMBL" id="PAK97062.1"/>
    </source>
</evidence>
<feature type="active site" description="Acyl-thioester intermediate" evidence="2">
    <location>
        <position position="239"/>
    </location>
</feature>
<keyword evidence="1" id="KW-0378">Hydrolase</keyword>
<comment type="caution">
    <text evidence="5">The sequence shown here is derived from an EMBL/GenBank/DDBJ whole genome shotgun (WGS) entry which is preliminary data.</text>
</comment>
<evidence type="ECO:0000313" key="6">
    <source>
        <dbReference type="Proteomes" id="UP000216867"/>
    </source>
</evidence>
<evidence type="ECO:0000256" key="1">
    <source>
        <dbReference type="ARBA" id="ARBA00022801"/>
    </source>
</evidence>
<feature type="active site" description="Proton donor/acceptor" evidence="2">
    <location>
        <position position="177"/>
    </location>
</feature>
<evidence type="ECO:0000256" key="2">
    <source>
        <dbReference type="PIRSR" id="PIRSR605754-1"/>
    </source>
</evidence>
<evidence type="ECO:0000256" key="4">
    <source>
        <dbReference type="SAM" id="Phobius"/>
    </source>
</evidence>
<reference evidence="5 6" key="1">
    <citation type="submission" date="2017-04" db="EMBL/GenBank/DDBJ databases">
        <title>Kefir bacterial isolates.</title>
        <authorList>
            <person name="Kim Y."/>
            <person name="Blasche S."/>
            <person name="Patil K.R."/>
        </authorList>
    </citation>
    <scope>NUCLEOTIDE SEQUENCE [LARGE SCALE GENOMIC DNA]</scope>
    <source>
        <strain evidence="5 6">OG2</strain>
    </source>
</reference>
<dbReference type="GO" id="GO:0016787">
    <property type="term" value="F:hydrolase activity"/>
    <property type="evidence" value="ECO:0007669"/>
    <property type="project" value="UniProtKB-KW"/>
</dbReference>
<keyword evidence="4" id="KW-0812">Transmembrane</keyword>
<dbReference type="InterPro" id="IPR023365">
    <property type="entry name" value="Sortase_dom-sf"/>
</dbReference>
<feature type="transmembrane region" description="Helical" evidence="4">
    <location>
        <begin position="276"/>
        <end position="296"/>
    </location>
</feature>
<dbReference type="AlphaFoldDB" id="A0A269ZGY5"/>
<organism evidence="5 6">
    <name type="scientific">Brevibacterium casei</name>
    <dbReference type="NCBI Taxonomy" id="33889"/>
    <lineage>
        <taxon>Bacteria</taxon>
        <taxon>Bacillati</taxon>
        <taxon>Actinomycetota</taxon>
        <taxon>Actinomycetes</taxon>
        <taxon>Micrococcales</taxon>
        <taxon>Brevibacteriaceae</taxon>
        <taxon>Brevibacterium</taxon>
    </lineage>
</organism>
<dbReference type="NCBIfam" id="NF033745">
    <property type="entry name" value="class_C_sortase"/>
    <property type="match status" value="1"/>
</dbReference>
<gene>
    <name evidence="5" type="ORF">B8X04_00315</name>
</gene>
<dbReference type="Gene3D" id="2.40.260.10">
    <property type="entry name" value="Sortase"/>
    <property type="match status" value="1"/>
</dbReference>
<dbReference type="InterPro" id="IPR042002">
    <property type="entry name" value="Sortase_C"/>
</dbReference>
<feature type="transmembrane region" description="Helical" evidence="4">
    <location>
        <begin position="22"/>
        <end position="42"/>
    </location>
</feature>
<dbReference type="EMBL" id="NCWY01000001">
    <property type="protein sequence ID" value="PAK97062.1"/>
    <property type="molecule type" value="Genomic_DNA"/>
</dbReference>
<dbReference type="Pfam" id="PF04203">
    <property type="entry name" value="Sortase"/>
    <property type="match status" value="1"/>
</dbReference>
<evidence type="ECO:0000256" key="3">
    <source>
        <dbReference type="SAM" id="MobiDB-lite"/>
    </source>
</evidence>
<proteinExistence type="predicted"/>
<dbReference type="GeneID" id="99774980"/>
<dbReference type="CDD" id="cd05827">
    <property type="entry name" value="Sortase_C"/>
    <property type="match status" value="1"/>
</dbReference>
<dbReference type="RefSeq" id="WP_009380349.1">
    <property type="nucleotide sequence ID" value="NZ_CP065629.1"/>
</dbReference>
<keyword evidence="4" id="KW-0472">Membrane</keyword>
<dbReference type="NCBIfam" id="TIGR01076">
    <property type="entry name" value="sortase_fam"/>
    <property type="match status" value="1"/>
</dbReference>
<protein>
    <submittedName>
        <fullName evidence="5">Class C sortase</fullName>
    </submittedName>
</protein>
<dbReference type="SUPFAM" id="SSF63817">
    <property type="entry name" value="Sortase"/>
    <property type="match status" value="1"/>
</dbReference>
<feature type="region of interest" description="Disordered" evidence="3">
    <location>
        <begin position="92"/>
        <end position="116"/>
    </location>
</feature>
<accession>A0A269ZGY5</accession>
<name>A0A269ZGY5_9MICO</name>
<sequence>MTATLTDPAPADPTPPKPRWKLSVPAVIIAVLFLVGTCVWTYPSMAAWFSQLDQSEVLKNETTTEDPNAPQNAEQLRLADEYNKKLQAGGARINAGQRLPQPGQSAGKDPSGTLGYNDILTSPSSDVMSRIQIPKINVDLPIYHGTSDETLLRGIGHLEGTALPVGGVGMNTVVTGHRGLAEAEMFTNLDKIGKGDYFTFNTFGRVVTYRVIETKIVDPDQTETLDPVAGKDLATLVTCTPLGINTQRILVIGERVIPTPPDALKDATEPPDIPGFPWWIVIMAGGAVAGAGYVWFAGRPVKPKPRPARKPAH</sequence>
<keyword evidence="4" id="KW-1133">Transmembrane helix</keyword>
<dbReference type="Proteomes" id="UP000216867">
    <property type="component" value="Unassembled WGS sequence"/>
</dbReference>